<dbReference type="CDD" id="cd13870">
    <property type="entry name" value="CuRO_2_CopA_like_1"/>
    <property type="match status" value="1"/>
</dbReference>
<dbReference type="InterPro" id="IPR045087">
    <property type="entry name" value="Cu-oxidase_fam"/>
</dbReference>
<sequence length="509" mass="53914">MVDHFPLSRRGFLGLGAGAALTLAACSTGSSGRSPVLPDSPAVAAAERARRAPGAAVREVALRAEPATVDLGGVQAATWVFDGQLPGREIRVRRGEVLRARVTNALPAPTTAHWHGIALRNDMDGVPDLTGPAIAPGGRFDYEFTVPDAGTYWFHSHVGVQLDRGLYAPLIVEDPADGSDYDLEAVVVLDDWLDGINGRDPDRELSALRAKGMAGMDMSGGSMGGMRMGTGAMSMPADPNAPLGSDAGDVKDYPYYLINGRIGADPQTIAARAGQRIRLRIINAGADTAFRVAVGGHRMRVTHTDGFPVVPVDTDSVLIGMGERYDAIVELGDGVFPLVAAAEGKSGQGFALIRTGGGTPPPADVRPHELAVAPLTADRLTAADSVRLPERKPAETLDLTLGSDKTKYIWTINGKTYDHHVPVDVTAGQRIRLRFVNSSMMFHPMHLHGHTFALALPGGTGPRKDTAVVGPMRTVVADLDTVNPGQWMLHCHNAYHGEAGMMTVLSYVS</sequence>
<evidence type="ECO:0000256" key="1">
    <source>
        <dbReference type="ARBA" id="ARBA00022723"/>
    </source>
</evidence>
<dbReference type="PROSITE" id="PS00080">
    <property type="entry name" value="MULTICOPPER_OXIDASE2"/>
    <property type="match status" value="1"/>
</dbReference>
<dbReference type="Pfam" id="PF07732">
    <property type="entry name" value="Cu-oxidase_3"/>
    <property type="match status" value="1"/>
</dbReference>
<keyword evidence="1" id="KW-0479">Metal-binding</keyword>
<dbReference type="InterPro" id="IPR033138">
    <property type="entry name" value="Cu_oxidase_CS"/>
</dbReference>
<dbReference type="InterPro" id="IPR011706">
    <property type="entry name" value="Cu-oxidase_C"/>
</dbReference>
<dbReference type="PROSITE" id="PS00079">
    <property type="entry name" value="MULTICOPPER_OXIDASE1"/>
    <property type="match status" value="2"/>
</dbReference>
<dbReference type="SUPFAM" id="SSF49503">
    <property type="entry name" value="Cupredoxins"/>
    <property type="match status" value="3"/>
</dbReference>
<dbReference type="Pfam" id="PF00394">
    <property type="entry name" value="Cu-oxidase"/>
    <property type="match status" value="1"/>
</dbReference>
<dbReference type="RefSeq" id="WP_215921332.1">
    <property type="nucleotide sequence ID" value="NZ_JAHKNI010000010.1"/>
</dbReference>
<accession>A0ABS6B7G9</accession>
<dbReference type="Gene3D" id="2.60.40.420">
    <property type="entry name" value="Cupredoxins - blue copper proteins"/>
    <property type="match status" value="3"/>
</dbReference>
<dbReference type="InterPro" id="IPR011707">
    <property type="entry name" value="Cu-oxidase-like_N"/>
</dbReference>
<dbReference type="InterPro" id="IPR006311">
    <property type="entry name" value="TAT_signal"/>
</dbReference>
<gene>
    <name evidence="7" type="ORF">KO481_27730</name>
</gene>
<dbReference type="InterPro" id="IPR008972">
    <property type="entry name" value="Cupredoxin"/>
</dbReference>
<evidence type="ECO:0000256" key="3">
    <source>
        <dbReference type="ARBA" id="ARBA00023008"/>
    </source>
</evidence>
<organism evidence="7 8">
    <name type="scientific">Nocardia albiluteola</name>
    <dbReference type="NCBI Taxonomy" id="2842303"/>
    <lineage>
        <taxon>Bacteria</taxon>
        <taxon>Bacillati</taxon>
        <taxon>Actinomycetota</taxon>
        <taxon>Actinomycetes</taxon>
        <taxon>Mycobacteriales</taxon>
        <taxon>Nocardiaceae</taxon>
        <taxon>Nocardia</taxon>
    </lineage>
</organism>
<feature type="domain" description="Plastocyanin-like" evidence="5">
    <location>
        <begin position="398"/>
        <end position="505"/>
    </location>
</feature>
<dbReference type="InterPro" id="IPR002355">
    <property type="entry name" value="Cu_oxidase_Cu_BS"/>
</dbReference>
<keyword evidence="8" id="KW-1185">Reference proteome</keyword>
<evidence type="ECO:0000313" key="8">
    <source>
        <dbReference type="Proteomes" id="UP000733379"/>
    </source>
</evidence>
<dbReference type="Pfam" id="PF07731">
    <property type="entry name" value="Cu-oxidase_2"/>
    <property type="match status" value="1"/>
</dbReference>
<dbReference type="PROSITE" id="PS51318">
    <property type="entry name" value="TAT"/>
    <property type="match status" value="1"/>
</dbReference>
<dbReference type="PANTHER" id="PTHR11709:SF394">
    <property type="entry name" value="FI03373P-RELATED"/>
    <property type="match status" value="1"/>
</dbReference>
<keyword evidence="2" id="KW-0560">Oxidoreductase</keyword>
<evidence type="ECO:0000256" key="2">
    <source>
        <dbReference type="ARBA" id="ARBA00023002"/>
    </source>
</evidence>
<dbReference type="InterPro" id="IPR034279">
    <property type="entry name" value="CuRO_3_CopA"/>
</dbReference>
<evidence type="ECO:0000259" key="4">
    <source>
        <dbReference type="Pfam" id="PF00394"/>
    </source>
</evidence>
<reference evidence="7 8" key="1">
    <citation type="submission" date="2021-06" db="EMBL/GenBank/DDBJ databases">
        <title>Actinomycetes sequencing.</title>
        <authorList>
            <person name="Shan Q."/>
        </authorList>
    </citation>
    <scope>NUCLEOTIDE SEQUENCE [LARGE SCALE GENOMIC DNA]</scope>
    <source>
        <strain evidence="7 8">NEAU-G5</strain>
    </source>
</reference>
<name>A0ABS6B7G9_9NOCA</name>
<dbReference type="EMBL" id="JAHKNI010000010">
    <property type="protein sequence ID" value="MBU3065305.1"/>
    <property type="molecule type" value="Genomic_DNA"/>
</dbReference>
<dbReference type="InterPro" id="IPR001117">
    <property type="entry name" value="Cu-oxidase_2nd"/>
</dbReference>
<dbReference type="PANTHER" id="PTHR11709">
    <property type="entry name" value="MULTI-COPPER OXIDASE"/>
    <property type="match status" value="1"/>
</dbReference>
<comment type="caution">
    <text evidence="7">The sequence shown here is derived from an EMBL/GenBank/DDBJ whole genome shotgun (WGS) entry which is preliminary data.</text>
</comment>
<dbReference type="CDD" id="cd13896">
    <property type="entry name" value="CuRO_3_CopA"/>
    <property type="match status" value="1"/>
</dbReference>
<dbReference type="Proteomes" id="UP000733379">
    <property type="component" value="Unassembled WGS sequence"/>
</dbReference>
<keyword evidence="3" id="KW-0186">Copper</keyword>
<feature type="domain" description="Plastocyanin-like" evidence="6">
    <location>
        <begin position="71"/>
        <end position="176"/>
    </location>
</feature>
<feature type="domain" description="Plastocyanin-like" evidence="4">
    <location>
        <begin position="256"/>
        <end position="353"/>
    </location>
</feature>
<evidence type="ECO:0000313" key="7">
    <source>
        <dbReference type="EMBL" id="MBU3065305.1"/>
    </source>
</evidence>
<evidence type="ECO:0000259" key="5">
    <source>
        <dbReference type="Pfam" id="PF07731"/>
    </source>
</evidence>
<proteinExistence type="predicted"/>
<dbReference type="CDD" id="cd13861">
    <property type="entry name" value="CuRO_1_CumA_like"/>
    <property type="match status" value="1"/>
</dbReference>
<protein>
    <submittedName>
        <fullName evidence="7">Multicopper oxidase family protein</fullName>
    </submittedName>
</protein>
<evidence type="ECO:0000259" key="6">
    <source>
        <dbReference type="Pfam" id="PF07732"/>
    </source>
</evidence>